<dbReference type="Proteomes" id="UP000005561">
    <property type="component" value="Unassembled WGS sequence"/>
</dbReference>
<organism evidence="1 2">
    <name type="scientific">Marvinbryantia formatexigens DSM 14469</name>
    <dbReference type="NCBI Taxonomy" id="478749"/>
    <lineage>
        <taxon>Bacteria</taxon>
        <taxon>Bacillati</taxon>
        <taxon>Bacillota</taxon>
        <taxon>Clostridia</taxon>
        <taxon>Lachnospirales</taxon>
        <taxon>Lachnospiraceae</taxon>
        <taxon>Marvinbryantia</taxon>
    </lineage>
</organism>
<reference evidence="1" key="1">
    <citation type="submission" date="2009-07" db="EMBL/GenBank/DDBJ databases">
        <authorList>
            <person name="Weinstock G."/>
            <person name="Sodergren E."/>
            <person name="Clifton S."/>
            <person name="Fulton L."/>
            <person name="Fulton B."/>
            <person name="Courtney L."/>
            <person name="Fronick C."/>
            <person name="Harrison M."/>
            <person name="Strong C."/>
            <person name="Farmer C."/>
            <person name="Delahaunty K."/>
            <person name="Markovic C."/>
            <person name="Hall O."/>
            <person name="Minx P."/>
            <person name="Tomlinson C."/>
            <person name="Mitreva M."/>
            <person name="Nelson J."/>
            <person name="Hou S."/>
            <person name="Wollam A."/>
            <person name="Pepin K.H."/>
            <person name="Johnson M."/>
            <person name="Bhonagiri V."/>
            <person name="Nash W.E."/>
            <person name="Warren W."/>
            <person name="Chinwalla A."/>
            <person name="Mardis E.R."/>
            <person name="Wilson R.K."/>
        </authorList>
    </citation>
    <scope>NUCLEOTIDE SEQUENCE [LARGE SCALE GENOMIC DNA]</scope>
    <source>
        <strain evidence="1">DSM 14469</strain>
    </source>
</reference>
<keyword evidence="2" id="KW-1185">Reference proteome</keyword>
<dbReference type="EMBL" id="ACCL02000036">
    <property type="protein sequence ID" value="EET58344.1"/>
    <property type="molecule type" value="Genomic_DNA"/>
</dbReference>
<comment type="caution">
    <text evidence="1">The sequence shown here is derived from an EMBL/GenBank/DDBJ whole genome shotgun (WGS) entry which is preliminary data.</text>
</comment>
<gene>
    <name evidence="1" type="ORF">BRYFOR_09731</name>
</gene>
<feature type="non-terminal residue" evidence="1">
    <location>
        <position position="1"/>
    </location>
</feature>
<evidence type="ECO:0000313" key="2">
    <source>
        <dbReference type="Proteomes" id="UP000005561"/>
    </source>
</evidence>
<dbReference type="eggNOG" id="COG5421">
    <property type="taxonomic scope" value="Bacteria"/>
</dbReference>
<evidence type="ECO:0000313" key="1">
    <source>
        <dbReference type="EMBL" id="EET58344.1"/>
    </source>
</evidence>
<sequence>KSMNFADVQEQGFMPLYTRDKLTDALHEACGFETDFQFITKSQMKTIQKKSKGRK</sequence>
<protein>
    <submittedName>
        <fullName evidence="1">Uncharacterized protein</fullName>
    </submittedName>
</protein>
<accession>C6LM32</accession>
<name>C6LM32_9FIRM</name>
<proteinExistence type="predicted"/>
<dbReference type="AlphaFoldDB" id="C6LM32"/>